<dbReference type="FunFam" id="3.40.630.10:FF:000040">
    <property type="entry name" value="zinc carboxypeptidase"/>
    <property type="match status" value="1"/>
</dbReference>
<dbReference type="PANTHER" id="PTHR11705">
    <property type="entry name" value="PROTEASE FAMILY M14 CARBOXYPEPTIDASE A,B"/>
    <property type="match status" value="1"/>
</dbReference>
<dbReference type="PROSITE" id="PS00133">
    <property type="entry name" value="CARBOXYPEPT_ZN_2"/>
    <property type="match status" value="1"/>
</dbReference>
<dbReference type="InterPro" id="IPR003146">
    <property type="entry name" value="M14A_act_pep"/>
</dbReference>
<protein>
    <submittedName>
        <fullName evidence="17">Peptidase M14 carboxypeptidase A domain-containing protein</fullName>
    </submittedName>
</protein>
<dbReference type="FunFam" id="3.40.630.10:FF:000056">
    <property type="entry name" value="Zinc carboxypeptidase"/>
    <property type="match status" value="1"/>
</dbReference>
<evidence type="ECO:0000259" key="15">
    <source>
        <dbReference type="PROSITE" id="PS52035"/>
    </source>
</evidence>
<evidence type="ECO:0000256" key="5">
    <source>
        <dbReference type="ARBA" id="ARBA00022645"/>
    </source>
</evidence>
<dbReference type="InterPro" id="IPR036990">
    <property type="entry name" value="M14A-like_propep"/>
</dbReference>
<dbReference type="CDD" id="cd03860">
    <property type="entry name" value="M14_CP_A-B_like"/>
    <property type="match status" value="1"/>
</dbReference>
<comment type="subcellular location">
    <subcellularLocation>
        <location evidence="2">Secreted</location>
    </subcellularLocation>
</comment>
<evidence type="ECO:0000256" key="1">
    <source>
        <dbReference type="ARBA" id="ARBA00001947"/>
    </source>
</evidence>
<evidence type="ECO:0000256" key="6">
    <source>
        <dbReference type="ARBA" id="ARBA00022670"/>
    </source>
</evidence>
<dbReference type="GO" id="GO:0004181">
    <property type="term" value="F:metallocarboxypeptidase activity"/>
    <property type="evidence" value="ECO:0007669"/>
    <property type="project" value="InterPro"/>
</dbReference>
<dbReference type="PRINTS" id="PR00765">
    <property type="entry name" value="CRBOXYPTASEA"/>
</dbReference>
<dbReference type="GO" id="GO:0005615">
    <property type="term" value="C:extracellular space"/>
    <property type="evidence" value="ECO:0007669"/>
    <property type="project" value="TreeGrafter"/>
</dbReference>
<keyword evidence="9" id="KW-0378">Hydrolase</keyword>
<dbReference type="PROSITE" id="PS52035">
    <property type="entry name" value="PEPTIDASE_M14"/>
    <property type="match status" value="2"/>
</dbReference>
<dbReference type="Pfam" id="PF10321">
    <property type="entry name" value="7TM_GPCR_Srt"/>
    <property type="match status" value="1"/>
</dbReference>
<keyword evidence="12" id="KW-1015">Disulfide bond</keyword>
<evidence type="ECO:0000313" key="16">
    <source>
        <dbReference type="Proteomes" id="UP000887566"/>
    </source>
</evidence>
<dbReference type="InterPro" id="IPR057247">
    <property type="entry name" value="CARBOXYPEPT_ZN_2"/>
</dbReference>
<evidence type="ECO:0000256" key="10">
    <source>
        <dbReference type="ARBA" id="ARBA00022833"/>
    </source>
</evidence>
<evidence type="ECO:0000256" key="11">
    <source>
        <dbReference type="ARBA" id="ARBA00023049"/>
    </source>
</evidence>
<accession>A0A914ULB4</accession>
<evidence type="ECO:0000256" key="8">
    <source>
        <dbReference type="ARBA" id="ARBA00022729"/>
    </source>
</evidence>
<keyword evidence="6" id="KW-0645">Protease</keyword>
<dbReference type="SUPFAM" id="SSF54897">
    <property type="entry name" value="Protease propeptides/inhibitors"/>
    <property type="match status" value="1"/>
</dbReference>
<keyword evidence="11" id="KW-0482">Metalloprotease</keyword>
<dbReference type="Proteomes" id="UP000887566">
    <property type="component" value="Unplaced"/>
</dbReference>
<feature type="active site" description="Proton donor/acceptor" evidence="14">
    <location>
        <position position="801"/>
    </location>
</feature>
<dbReference type="InterPro" id="IPR000834">
    <property type="entry name" value="Peptidase_M14"/>
</dbReference>
<evidence type="ECO:0000256" key="13">
    <source>
        <dbReference type="ARBA" id="ARBA00057299"/>
    </source>
</evidence>
<feature type="active site" description="Proton donor/acceptor" evidence="14">
    <location>
        <position position="477"/>
    </location>
</feature>
<dbReference type="SUPFAM" id="SSF53187">
    <property type="entry name" value="Zn-dependent exopeptidases"/>
    <property type="match status" value="2"/>
</dbReference>
<keyword evidence="8" id="KW-0732">Signal</keyword>
<comment type="function">
    <text evidence="13">Involved in the digestion of the blood meal.</text>
</comment>
<dbReference type="Gene3D" id="3.40.630.10">
    <property type="entry name" value="Zn peptidases"/>
    <property type="match status" value="2"/>
</dbReference>
<organism evidence="16 17">
    <name type="scientific">Plectus sambesii</name>
    <dbReference type="NCBI Taxonomy" id="2011161"/>
    <lineage>
        <taxon>Eukaryota</taxon>
        <taxon>Metazoa</taxon>
        <taxon>Ecdysozoa</taxon>
        <taxon>Nematoda</taxon>
        <taxon>Chromadorea</taxon>
        <taxon>Plectida</taxon>
        <taxon>Plectina</taxon>
        <taxon>Plectoidea</taxon>
        <taxon>Plectidae</taxon>
        <taxon>Plectus</taxon>
    </lineage>
</organism>
<dbReference type="Pfam" id="PF00246">
    <property type="entry name" value="Peptidase_M14"/>
    <property type="match status" value="2"/>
</dbReference>
<reference evidence="17" key="1">
    <citation type="submission" date="2022-11" db="UniProtKB">
        <authorList>
            <consortium name="WormBaseParasite"/>
        </authorList>
    </citation>
    <scope>IDENTIFICATION</scope>
</reference>
<feature type="domain" description="Peptidase M14" evidence="15">
    <location>
        <begin position="511"/>
        <end position="837"/>
    </location>
</feature>
<keyword evidence="10" id="KW-0862">Zinc</keyword>
<keyword evidence="5" id="KW-0121">Carboxypeptidase</keyword>
<evidence type="ECO:0000256" key="2">
    <source>
        <dbReference type="ARBA" id="ARBA00004613"/>
    </source>
</evidence>
<proteinExistence type="inferred from homology"/>
<dbReference type="Gene3D" id="3.30.70.340">
    <property type="entry name" value="Metallocarboxypeptidase-like"/>
    <property type="match status" value="1"/>
</dbReference>
<dbReference type="GO" id="GO:0006508">
    <property type="term" value="P:proteolysis"/>
    <property type="evidence" value="ECO:0007669"/>
    <property type="project" value="UniProtKB-KW"/>
</dbReference>
<comment type="similarity">
    <text evidence="3 14">Belongs to the peptidase M14 family.</text>
</comment>
<dbReference type="WBParaSite" id="PSAMB.scaffold1092size36072.g11027.t3">
    <property type="protein sequence ID" value="PSAMB.scaffold1092size36072.g11027.t3"/>
    <property type="gene ID" value="PSAMB.scaffold1092size36072.g11027"/>
</dbReference>
<keyword evidence="4" id="KW-0964">Secreted</keyword>
<sequence length="878" mass="98773">MYIVIQYVRLPTPLYFATQLAWQFTNGANGLIYLSLNSFLRNEVLRLIKWQKLSKPVAVEISLEMFPEDIQLINVGASGDPADHHHTRGQSLAEVFRIVPDTKEQLEVLKDLVDNADVYDLDFWKSPTKTGVSTDVMIPSTTLKNITDLLSSSNISYVVSVPDVVRLMKEYETPKDSGISDLLRSFYRRFKDDGVATNKATYNFDDYGSYSDMVNWMTKIQEYYPSFTKVIQIGTTHEGRSIVGIKIGNHISNQNKRVVWIDGGIHAREWASIHTALYFINELVGKYGSDPDITHYVNSLNFYIIPCVNPDGYVYSFAAKDNPRQRLWRKNRSKPVCPSSLSAGQNPAEKCCQGVDLNRNFGFHWAEPGSNSNPCSLIYQGHSAFSEPETRAVRDMLLSPELYGKVDAFITMHTYSQLWIYPWGHHENSYPADIVDLKTVAENAVRALESTYGTKYKSGTGADILSFCVILCCSCLESSLSSQSGPILRRIRAAGANAEAPQMKAEFNFRDYATYAQMKHWMKNIEFYYPNFTKNFQIGTTSEGQAIHGIKIGTPTKAQKKRAIWIDGGIHAREWAAINTALYFINELVAKYGVNDEITYYVDTLDFYIVPCLNPDGYEYAHTRTADPLSFRRMWRKNRSKENCIDIENGGKSCCKGVDLNRNFDIHWGLETRDPTTSGNTTSIDPCSDIYQGPRAFSEPETRALRDILLSPELKGRTDAYITLHTFGQIWMYPFGHQKGVYPDDKNDLESVGRAAVAALAKAFGTKYRLGNSADLLYPAPGSSVDWAKGVAGIKYAYLIELRPPPIRLTGFILQKAQLIPCAIETWEGVKVVVDAILKLHNLQRKTTTLVDASKPNGNKTNAITPLATTSARHMTKN</sequence>
<keyword evidence="7" id="KW-0479">Metal-binding</keyword>
<evidence type="ECO:0000256" key="7">
    <source>
        <dbReference type="ARBA" id="ARBA00022723"/>
    </source>
</evidence>
<dbReference type="GO" id="GO:0008270">
    <property type="term" value="F:zinc ion binding"/>
    <property type="evidence" value="ECO:0007669"/>
    <property type="project" value="InterPro"/>
</dbReference>
<name>A0A914ULB4_9BILA</name>
<evidence type="ECO:0000313" key="17">
    <source>
        <dbReference type="WBParaSite" id="PSAMB.scaffold1092size36072.g11027.t3"/>
    </source>
</evidence>
<feature type="domain" description="Peptidase M14" evidence="15">
    <location>
        <begin position="206"/>
        <end position="508"/>
    </location>
</feature>
<dbReference type="Pfam" id="PF02244">
    <property type="entry name" value="Propep_M14"/>
    <property type="match status" value="1"/>
</dbReference>
<keyword evidence="16" id="KW-1185">Reference proteome</keyword>
<evidence type="ECO:0000256" key="9">
    <source>
        <dbReference type="ARBA" id="ARBA00022801"/>
    </source>
</evidence>
<dbReference type="InterPro" id="IPR019425">
    <property type="entry name" value="7TM_GPCR_serpentine_rcpt_Srt"/>
</dbReference>
<evidence type="ECO:0000256" key="14">
    <source>
        <dbReference type="PROSITE-ProRule" id="PRU01379"/>
    </source>
</evidence>
<evidence type="ECO:0000256" key="12">
    <source>
        <dbReference type="ARBA" id="ARBA00023157"/>
    </source>
</evidence>
<dbReference type="AlphaFoldDB" id="A0A914ULB4"/>
<evidence type="ECO:0000256" key="3">
    <source>
        <dbReference type="ARBA" id="ARBA00005988"/>
    </source>
</evidence>
<dbReference type="SMART" id="SM00631">
    <property type="entry name" value="Zn_pept"/>
    <property type="match status" value="2"/>
</dbReference>
<comment type="cofactor">
    <cofactor evidence="1">
        <name>Zn(2+)</name>
        <dbReference type="ChEBI" id="CHEBI:29105"/>
    </cofactor>
</comment>
<evidence type="ECO:0000256" key="4">
    <source>
        <dbReference type="ARBA" id="ARBA00022525"/>
    </source>
</evidence>
<dbReference type="PANTHER" id="PTHR11705:SF51">
    <property type="entry name" value="CARBOXYPEPTIDASE SURO-1-RELATED"/>
    <property type="match status" value="1"/>
</dbReference>